<gene>
    <name evidence="2" type="ORF">YASMINEVIRUS_1287</name>
</gene>
<dbReference type="InterPro" id="IPR027417">
    <property type="entry name" value="P-loop_NTPase"/>
</dbReference>
<feature type="domain" description="AAA+ ATPase" evidence="1">
    <location>
        <begin position="418"/>
        <end position="547"/>
    </location>
</feature>
<organism evidence="2 3">
    <name type="scientific">Yasminevirus sp. GU-2018</name>
    <dbReference type="NCBI Taxonomy" id="2420051"/>
    <lineage>
        <taxon>Viruses</taxon>
        <taxon>Varidnaviria</taxon>
        <taxon>Bamfordvirae</taxon>
        <taxon>Nucleocytoviricota</taxon>
        <taxon>Megaviricetes</taxon>
        <taxon>Imitervirales</taxon>
        <taxon>Mimiviridae</taxon>
        <taxon>Klosneuvirinae</taxon>
        <taxon>Yasminevirus</taxon>
        <taxon>Yasminevirus saudimassiliense</taxon>
    </lineage>
</organism>
<dbReference type="InterPro" id="IPR003959">
    <property type="entry name" value="ATPase_AAA_core"/>
</dbReference>
<comment type="caution">
    <text evidence="2">The sequence shown here is derived from an EMBL/GenBank/DDBJ whole genome shotgun (WGS) entry which is preliminary data.</text>
</comment>
<dbReference type="Pfam" id="PF00004">
    <property type="entry name" value="AAA"/>
    <property type="match status" value="1"/>
</dbReference>
<dbReference type="CDD" id="cd19481">
    <property type="entry name" value="RecA-like_protease"/>
    <property type="match status" value="1"/>
</dbReference>
<dbReference type="Gene3D" id="3.40.50.300">
    <property type="entry name" value="P-loop containing nucleotide triphosphate hydrolases"/>
    <property type="match status" value="1"/>
</dbReference>
<reference evidence="2 3" key="1">
    <citation type="submission" date="2018-10" db="EMBL/GenBank/DDBJ databases">
        <authorList>
            <consortium name="IHU Genomes"/>
        </authorList>
    </citation>
    <scope>NUCLEOTIDE SEQUENCE [LARGE SCALE GENOMIC DNA]</scope>
    <source>
        <strain evidence="2 3">A1</strain>
    </source>
</reference>
<sequence length="624" mass="71236">MNIKQSFTHFDFCELTSETKEKPRLNDPRCINVKNPKYLERLNKAVNVTSHFKTTTLIITVLEALPLLEVYETSSPEAELSFIDLINLVRSEFGDDISIWEKVFVNENRYNFLTVSKIFKKGDLCIGSDSVNTIEVDAKSSKTNTLHKNSIAGCMVVDQYYSFFGKLFQSLCYVLIVEQIDIRHGKFVKLKKKVILPLPTGLTNYKNIKDLAIIKINDLPKDKADIVTDLLRARGNKFMTIYPELKVFKYSGYGWAIDRWTFSEDLAPERTIKIDSKVVIDSEYFQKMNKSFCERFDKFSLKSLLDFTAPQEVTIEHVSTSDMSYDELYYNSDVCNSLMMCCNSRVFGYAFDVNKWVVMFVDNIQLSNNNFTDSNYSDIVRTTTSSCLDALVIDPTKIKMMTGIVANHFTKVELQIPSTTSMLLYGPPGTGKTMTAKLIGEYYHKPVLDVNVGDLYGGNSSQFEEKITEQFDLAKRWSCIVLLDEADVLMRKRSVNDTINDNVTVAVFLKKIETHPGVLFLTANEITSIDKAFLSRMNLIVKYELPTENQRIMLCDSVMRQLGVNKEHRTQILKHLCASNNLYLSGRDILHILTNFCAINNMSPQDYDLTPDDTLAFLVASIKN</sequence>
<protein>
    <recommendedName>
        <fullName evidence="1">AAA+ ATPase domain-containing protein</fullName>
    </recommendedName>
</protein>
<name>A0A5K0UAK9_9VIRU</name>
<dbReference type="Proteomes" id="UP000594342">
    <property type="component" value="Unassembled WGS sequence"/>
</dbReference>
<dbReference type="PANTHER" id="PTHR46411:SF2">
    <property type="entry name" value="AAA+ ATPASE DOMAIN-CONTAINING PROTEIN"/>
    <property type="match status" value="1"/>
</dbReference>
<evidence type="ECO:0000313" key="3">
    <source>
        <dbReference type="Proteomes" id="UP000594342"/>
    </source>
</evidence>
<accession>A0A5K0UAK9</accession>
<dbReference type="SMART" id="SM00382">
    <property type="entry name" value="AAA"/>
    <property type="match status" value="1"/>
</dbReference>
<dbReference type="EMBL" id="UPSH01000001">
    <property type="protein sequence ID" value="VBB18755.1"/>
    <property type="molecule type" value="Genomic_DNA"/>
</dbReference>
<keyword evidence="3" id="KW-1185">Reference proteome</keyword>
<dbReference type="InterPro" id="IPR003593">
    <property type="entry name" value="AAA+_ATPase"/>
</dbReference>
<dbReference type="GO" id="GO:0016887">
    <property type="term" value="F:ATP hydrolysis activity"/>
    <property type="evidence" value="ECO:0007669"/>
    <property type="project" value="InterPro"/>
</dbReference>
<dbReference type="PANTHER" id="PTHR46411">
    <property type="entry name" value="FAMILY ATPASE, PUTATIVE-RELATED"/>
    <property type="match status" value="1"/>
</dbReference>
<evidence type="ECO:0000259" key="1">
    <source>
        <dbReference type="SMART" id="SM00382"/>
    </source>
</evidence>
<evidence type="ECO:0000313" key="2">
    <source>
        <dbReference type="EMBL" id="VBB18755.1"/>
    </source>
</evidence>
<dbReference type="GO" id="GO:0005524">
    <property type="term" value="F:ATP binding"/>
    <property type="evidence" value="ECO:0007669"/>
    <property type="project" value="InterPro"/>
</dbReference>
<proteinExistence type="predicted"/>
<dbReference type="SUPFAM" id="SSF52540">
    <property type="entry name" value="P-loop containing nucleoside triphosphate hydrolases"/>
    <property type="match status" value="1"/>
</dbReference>